<evidence type="ECO:0000313" key="1">
    <source>
        <dbReference type="EMBL" id="RRD04117.1"/>
    </source>
</evidence>
<sequence>MIINTDGLKNWPDGVAIFEAAAALVEHGAGFSEDIDTARHHWLGLTACYNSPHQELMYSALDSAQTSGNQASDGCLSVSTAMTLFGDAIATLRAERSSLLHEVVRHHERVAPEDPVELAAYNEEGTSLQGRVNDLTSKYRNAIEECRDKLQAIGNDGLPEKGHPAWLTLTGEQVCAVAGAFGDAAKVDITKVTSRFVFHVGEVPIKIPFWVSHNRHYHMNWGSAPKEGSFLERFFSNMKSAVLGPEIGKYGAPEVIREPKGRIGLEKTKQIRHATTLGGRILGRSMFVVGTTFTFVDEYAKADRKLREQRPELTESERKAEVAETGTVRAASEVLASVSLGAAAGATIGGPVGVIAGLGVGLIMAIPTGEDRTVGDLAGDVGEWIWSGLKEIFK</sequence>
<protein>
    <submittedName>
        <fullName evidence="1">Uncharacterized protein</fullName>
    </submittedName>
</protein>
<dbReference type="RefSeq" id="WP_124845200.1">
    <property type="nucleotide sequence ID" value="NZ_RQZG01000013.1"/>
</dbReference>
<comment type="caution">
    <text evidence="1">The sequence shown here is derived from an EMBL/GenBank/DDBJ whole genome shotgun (WGS) entry which is preliminary data.</text>
</comment>
<gene>
    <name evidence="1" type="ORF">EII34_10945</name>
</gene>
<organism evidence="1 2">
    <name type="scientific">Arachnia propionica</name>
    <dbReference type="NCBI Taxonomy" id="1750"/>
    <lineage>
        <taxon>Bacteria</taxon>
        <taxon>Bacillati</taxon>
        <taxon>Actinomycetota</taxon>
        <taxon>Actinomycetes</taxon>
        <taxon>Propionibacteriales</taxon>
        <taxon>Propionibacteriaceae</taxon>
        <taxon>Arachnia</taxon>
    </lineage>
</organism>
<name>A0A3P1T3L7_9ACTN</name>
<evidence type="ECO:0000313" key="2">
    <source>
        <dbReference type="Proteomes" id="UP000280819"/>
    </source>
</evidence>
<accession>A0A3P1T3L7</accession>
<reference evidence="1 2" key="1">
    <citation type="submission" date="2018-11" db="EMBL/GenBank/DDBJ databases">
        <title>Genomes From Bacteria Associated with the Canine Oral Cavity: a Test Case for Automated Genome-Based Taxonomic Assignment.</title>
        <authorList>
            <person name="Coil D.A."/>
            <person name="Jospin G."/>
            <person name="Darling A.E."/>
            <person name="Wallis C."/>
            <person name="Davis I.J."/>
            <person name="Harris S."/>
            <person name="Eisen J.A."/>
            <person name="Holcombe L.J."/>
            <person name="O'Flynn C."/>
        </authorList>
    </citation>
    <scope>NUCLEOTIDE SEQUENCE [LARGE SCALE GENOMIC DNA]</scope>
    <source>
        <strain evidence="1 2">OH887_COT-365</strain>
    </source>
</reference>
<dbReference type="OrthoDB" id="3917849at2"/>
<dbReference type="Proteomes" id="UP000280819">
    <property type="component" value="Unassembled WGS sequence"/>
</dbReference>
<dbReference type="AlphaFoldDB" id="A0A3P1T3L7"/>
<dbReference type="EMBL" id="RQZG01000013">
    <property type="protein sequence ID" value="RRD04117.1"/>
    <property type="molecule type" value="Genomic_DNA"/>
</dbReference>
<proteinExistence type="predicted"/>